<protein>
    <submittedName>
        <fullName evidence="1">Putative glutamine amidotransferase</fullName>
    </submittedName>
</protein>
<dbReference type="AlphaFoldDB" id="A0A1H2WZQ9"/>
<dbReference type="Proteomes" id="UP000182379">
    <property type="component" value="Unassembled WGS sequence"/>
</dbReference>
<dbReference type="GO" id="GO:0016740">
    <property type="term" value="F:transferase activity"/>
    <property type="evidence" value="ECO:0007669"/>
    <property type="project" value="UniProtKB-KW"/>
</dbReference>
<dbReference type="InterPro" id="IPR029062">
    <property type="entry name" value="Class_I_gatase-like"/>
</dbReference>
<dbReference type="PANTHER" id="PTHR43235">
    <property type="entry name" value="GLUTAMINE AMIDOTRANSFERASE PB2B2.05-RELATED"/>
    <property type="match status" value="1"/>
</dbReference>
<dbReference type="GO" id="GO:0016811">
    <property type="term" value="F:hydrolase activity, acting on carbon-nitrogen (but not peptide) bonds, in linear amides"/>
    <property type="evidence" value="ECO:0007669"/>
    <property type="project" value="InterPro"/>
</dbReference>
<dbReference type="PANTHER" id="PTHR43235:SF1">
    <property type="entry name" value="GLUTAMINE AMIDOTRANSFERASE PB2B2.05-RELATED"/>
    <property type="match status" value="1"/>
</dbReference>
<dbReference type="InterPro" id="IPR011697">
    <property type="entry name" value="Peptidase_C26"/>
</dbReference>
<gene>
    <name evidence="1" type="ORF">SAMN05216495_10773</name>
</gene>
<keyword evidence="1" id="KW-0808">Transferase</keyword>
<organism evidence="1 2">
    <name type="scientific">Acidaminococcus fermentans</name>
    <dbReference type="NCBI Taxonomy" id="905"/>
    <lineage>
        <taxon>Bacteria</taxon>
        <taxon>Bacillati</taxon>
        <taxon>Bacillota</taxon>
        <taxon>Negativicutes</taxon>
        <taxon>Acidaminococcales</taxon>
        <taxon>Acidaminococcaceae</taxon>
        <taxon>Acidaminococcus</taxon>
    </lineage>
</organism>
<dbReference type="CDD" id="cd01745">
    <property type="entry name" value="GATase1_2"/>
    <property type="match status" value="1"/>
</dbReference>
<dbReference type="RefSeq" id="WP_074705838.1">
    <property type="nucleotide sequence ID" value="NZ_FNOP01000007.1"/>
</dbReference>
<keyword evidence="1" id="KW-0315">Glutamine amidotransferase</keyword>
<reference evidence="1 2" key="1">
    <citation type="submission" date="2016-10" db="EMBL/GenBank/DDBJ databases">
        <authorList>
            <person name="Varghese N."/>
            <person name="Submissions S."/>
        </authorList>
    </citation>
    <scope>NUCLEOTIDE SEQUENCE [LARGE SCALE GENOMIC DNA]</scope>
    <source>
        <strain evidence="1 2">WCC6</strain>
    </source>
</reference>
<dbReference type="Gene3D" id="3.40.50.880">
    <property type="match status" value="1"/>
</dbReference>
<accession>A0A1H2WZQ9</accession>
<evidence type="ECO:0000313" key="2">
    <source>
        <dbReference type="Proteomes" id="UP000182379"/>
    </source>
</evidence>
<dbReference type="PROSITE" id="PS51273">
    <property type="entry name" value="GATASE_TYPE_1"/>
    <property type="match status" value="1"/>
</dbReference>
<dbReference type="SUPFAM" id="SSF52317">
    <property type="entry name" value="Class I glutamine amidotransferase-like"/>
    <property type="match status" value="1"/>
</dbReference>
<proteinExistence type="predicted"/>
<comment type="caution">
    <text evidence="1">The sequence shown here is derived from an EMBL/GenBank/DDBJ whole genome shotgun (WGS) entry which is preliminary data.</text>
</comment>
<dbReference type="InterPro" id="IPR044668">
    <property type="entry name" value="PuuD-like"/>
</dbReference>
<evidence type="ECO:0000313" key="1">
    <source>
        <dbReference type="EMBL" id="SDW86110.1"/>
    </source>
</evidence>
<dbReference type="Pfam" id="PF07722">
    <property type="entry name" value="Peptidase_C26"/>
    <property type="match status" value="1"/>
</dbReference>
<dbReference type="EMBL" id="FNOP01000007">
    <property type="protein sequence ID" value="SDW86110.1"/>
    <property type="molecule type" value="Genomic_DNA"/>
</dbReference>
<sequence>MTKCRIAITADIYPFASDVTNLVDAPFAPRGLVEVIARLGAIPVVLPDVPGVRGEDYVDLFDGLIIPGGPDVDPTLFGEEPKWKIGRTNYKRDLFELELFQAFYKAGKPIFGICRGCQLINIALGGNVYQDLPSEDPQCTIRHSQGAPGGYPTHHVELVPGSSLYGTLGEKAYVNSRHHQAIHRVAEVLEVTAVAPDGVQESVETHDHKQVVAVQWHPENMWQDHPEQLKLFADFLKRVEESR</sequence>
<name>A0A1H2WZQ9_ACIFE</name>
<dbReference type="GO" id="GO:0005829">
    <property type="term" value="C:cytosol"/>
    <property type="evidence" value="ECO:0007669"/>
    <property type="project" value="TreeGrafter"/>
</dbReference>